<name>A0AC35FEJ4_9BILA</name>
<accession>A0AC35FEJ4</accession>
<sequence>MKLFLAIVIGIGIIGCGFAVPLFKADQSKSGATFDEIQDQIFNLGVKPQTRGLTCDLCKLLINGIRQLIAKNKTEEEIDKFVRNTCVNLQIEQPYVCDKIIEEFGNEIYFAIEHSYLEPHEFCGAFIKECGTYENPLNQPWPLTIPGNKPAVKPWPTVPDGKPKMRVLHLADIHVDREYAIGSESLCSNDEGFVYAFCCRDYPPDNSAGGKKADIKFPAPKWGIAENCDIPFITFDESMRLISLQEKFDYIIVTGDLESHAIWDYEKETTAANIANITATLLKYFPGIPVYQAVGNHEGVPMDAFAPHSIPEYDTRGPQWLYTVLNDNWGHWIPDSVKESLQYRGSYSFHPFDNLKLISLNTVYCSHWNFYLFINATDPDLTLDWLAKELLDSEQKGEKVHIISHIPSGDSYCLKSFSANYYNLINRFENTIAAQFFGHTHNDHFYMYFDDANPKNRPTHTAFVAPSLTTYSYLNPAYRVYTIDGNYPGSSFTVLDEENYWANLTEVNANDKLEFKLEYNKRQDYNMKDLSPASHYDLLMRMVNDSALLDKYITHFYRNTKQVGECDPACRKKFICDAMTGEAGKEDIFCAGL</sequence>
<proteinExistence type="predicted"/>
<evidence type="ECO:0000313" key="1">
    <source>
        <dbReference type="Proteomes" id="UP000887580"/>
    </source>
</evidence>
<reference evidence="2" key="1">
    <citation type="submission" date="2022-11" db="UniProtKB">
        <authorList>
            <consortium name="WormBaseParasite"/>
        </authorList>
    </citation>
    <scope>IDENTIFICATION</scope>
</reference>
<dbReference type="WBParaSite" id="PS1159_v2.g16695.t1">
    <property type="protein sequence ID" value="PS1159_v2.g16695.t1"/>
    <property type="gene ID" value="PS1159_v2.g16695"/>
</dbReference>
<dbReference type="Proteomes" id="UP000887580">
    <property type="component" value="Unplaced"/>
</dbReference>
<protein>
    <submittedName>
        <fullName evidence="2">Sphingomyelin phosphodiesterase</fullName>
    </submittedName>
</protein>
<organism evidence="1 2">
    <name type="scientific">Panagrolaimus sp. PS1159</name>
    <dbReference type="NCBI Taxonomy" id="55785"/>
    <lineage>
        <taxon>Eukaryota</taxon>
        <taxon>Metazoa</taxon>
        <taxon>Ecdysozoa</taxon>
        <taxon>Nematoda</taxon>
        <taxon>Chromadorea</taxon>
        <taxon>Rhabditida</taxon>
        <taxon>Tylenchina</taxon>
        <taxon>Panagrolaimomorpha</taxon>
        <taxon>Panagrolaimoidea</taxon>
        <taxon>Panagrolaimidae</taxon>
        <taxon>Panagrolaimus</taxon>
    </lineage>
</organism>
<evidence type="ECO:0000313" key="2">
    <source>
        <dbReference type="WBParaSite" id="PS1159_v2.g16695.t1"/>
    </source>
</evidence>